<evidence type="ECO:0000313" key="1">
    <source>
        <dbReference type="EMBL" id="CAG8475313.1"/>
    </source>
</evidence>
<evidence type="ECO:0000313" key="2">
    <source>
        <dbReference type="Proteomes" id="UP000789901"/>
    </source>
</evidence>
<proteinExistence type="predicted"/>
<accession>A0ABM8VY18</accession>
<reference evidence="1 2" key="1">
    <citation type="submission" date="2021-06" db="EMBL/GenBank/DDBJ databases">
        <authorList>
            <person name="Kallberg Y."/>
            <person name="Tangrot J."/>
            <person name="Rosling A."/>
        </authorList>
    </citation>
    <scope>NUCLEOTIDE SEQUENCE [LARGE SCALE GENOMIC DNA]</scope>
    <source>
        <strain evidence="1 2">120-4 pot B 10/14</strain>
    </source>
</reference>
<protein>
    <submittedName>
        <fullName evidence="1">38124_t:CDS:1</fullName>
    </submittedName>
</protein>
<organism evidence="1 2">
    <name type="scientific">Gigaspora margarita</name>
    <dbReference type="NCBI Taxonomy" id="4874"/>
    <lineage>
        <taxon>Eukaryota</taxon>
        <taxon>Fungi</taxon>
        <taxon>Fungi incertae sedis</taxon>
        <taxon>Mucoromycota</taxon>
        <taxon>Glomeromycotina</taxon>
        <taxon>Glomeromycetes</taxon>
        <taxon>Diversisporales</taxon>
        <taxon>Gigasporaceae</taxon>
        <taxon>Gigaspora</taxon>
    </lineage>
</organism>
<sequence length="83" mass="9951">MQLFSMKKKNLAIYTIQGKFYYPSEEVSTRYDQYYQFERYSQFQDSHLSRHGQRIESAPSHLPLCSCFHAHSRLKSILKLPFL</sequence>
<dbReference type="Proteomes" id="UP000789901">
    <property type="component" value="Unassembled WGS sequence"/>
</dbReference>
<name>A0ABM8VY18_GIGMA</name>
<dbReference type="EMBL" id="CAJVQB010000214">
    <property type="protein sequence ID" value="CAG8475313.1"/>
    <property type="molecule type" value="Genomic_DNA"/>
</dbReference>
<keyword evidence="2" id="KW-1185">Reference proteome</keyword>
<gene>
    <name evidence="1" type="ORF">GMARGA_LOCUS974</name>
</gene>
<comment type="caution">
    <text evidence="1">The sequence shown here is derived from an EMBL/GenBank/DDBJ whole genome shotgun (WGS) entry which is preliminary data.</text>
</comment>